<dbReference type="SUPFAM" id="SSF47336">
    <property type="entry name" value="ACP-like"/>
    <property type="match status" value="1"/>
</dbReference>
<dbReference type="InterPro" id="IPR036736">
    <property type="entry name" value="ACP-like_sf"/>
</dbReference>
<gene>
    <name evidence="2" type="ORF">B0I32_109139</name>
</gene>
<dbReference type="PROSITE" id="PS50075">
    <property type="entry name" value="CARRIER"/>
    <property type="match status" value="1"/>
</dbReference>
<dbReference type="InterPro" id="IPR009081">
    <property type="entry name" value="PP-bd_ACP"/>
</dbReference>
<dbReference type="RefSeq" id="WP_219911942.1">
    <property type="nucleotide sequence ID" value="NZ_JBFAIB010000043.1"/>
</dbReference>
<protein>
    <submittedName>
        <fullName evidence="2">Acyl carrier protein</fullName>
    </submittedName>
</protein>
<evidence type="ECO:0000259" key="1">
    <source>
        <dbReference type="PROSITE" id="PS50075"/>
    </source>
</evidence>
<feature type="domain" description="Carrier" evidence="1">
    <location>
        <begin position="2"/>
        <end position="81"/>
    </location>
</feature>
<evidence type="ECO:0000313" key="2">
    <source>
        <dbReference type="EMBL" id="PRX64211.1"/>
    </source>
</evidence>
<comment type="caution">
    <text evidence="2">The sequence shown here is derived from an EMBL/GenBank/DDBJ whole genome shotgun (WGS) entry which is preliminary data.</text>
</comment>
<accession>A0A2T0MYB0</accession>
<dbReference type="AlphaFoldDB" id="A0A2T0MYB0"/>
<reference evidence="2 3" key="1">
    <citation type="submission" date="2018-03" db="EMBL/GenBank/DDBJ databases">
        <title>Genomic Encyclopedia of Type Strains, Phase III (KMG-III): the genomes of soil and plant-associated and newly described type strains.</title>
        <authorList>
            <person name="Whitman W."/>
        </authorList>
    </citation>
    <scope>NUCLEOTIDE SEQUENCE [LARGE SCALE GENOMIC DNA]</scope>
    <source>
        <strain evidence="2 3">CGMCC 4.7104</strain>
    </source>
</reference>
<sequence length="85" mass="9524">MDDLLPQIKSMLAEALGDGRAAEELGDDADIIRELGMDSIQLINFLFMVEDRFDVELDFDRLDIEGLYSIRAFCGFVLSHVNALA</sequence>
<name>A0A2T0MYB0_9ACTN</name>
<dbReference type="Proteomes" id="UP000238312">
    <property type="component" value="Unassembled WGS sequence"/>
</dbReference>
<keyword evidence="3" id="KW-1185">Reference proteome</keyword>
<dbReference type="EMBL" id="PVNG01000009">
    <property type="protein sequence ID" value="PRX64211.1"/>
    <property type="molecule type" value="Genomic_DNA"/>
</dbReference>
<evidence type="ECO:0000313" key="3">
    <source>
        <dbReference type="Proteomes" id="UP000238312"/>
    </source>
</evidence>
<proteinExistence type="predicted"/>
<dbReference type="Gene3D" id="1.10.1200.10">
    <property type="entry name" value="ACP-like"/>
    <property type="match status" value="1"/>
</dbReference>
<dbReference type="Pfam" id="PF00550">
    <property type="entry name" value="PP-binding"/>
    <property type="match status" value="1"/>
</dbReference>
<organism evidence="2 3">
    <name type="scientific">Nonomuraea fuscirosea</name>
    <dbReference type="NCBI Taxonomy" id="1291556"/>
    <lineage>
        <taxon>Bacteria</taxon>
        <taxon>Bacillati</taxon>
        <taxon>Actinomycetota</taxon>
        <taxon>Actinomycetes</taxon>
        <taxon>Streptosporangiales</taxon>
        <taxon>Streptosporangiaceae</taxon>
        <taxon>Nonomuraea</taxon>
    </lineage>
</organism>